<sequence>MNTQPFLITALSNFKERGKFSYSAYMDRGLNPSDNETRDGLERFFNHFADKLMAAARQGATEKDYKKLLMDALNMLNKNVFDTEDREFICDTFYELAGIVRVDLKEELSKWLYGSFFFNLMKVVNFIRGKKKEQVLEIRSQTCTGCGQSLEALVLEKKHGIPDTDWWIIQCNSCREYNLYSIGPDVKELRFNGFHQVESLPRQEFTEEQAFIRLEQIKYFRQR</sequence>
<dbReference type="Proteomes" id="UP000570474">
    <property type="component" value="Unassembled WGS sequence"/>
</dbReference>
<evidence type="ECO:0000313" key="2">
    <source>
        <dbReference type="Proteomes" id="UP000570474"/>
    </source>
</evidence>
<evidence type="ECO:0000313" key="1">
    <source>
        <dbReference type="EMBL" id="NLR68129.1"/>
    </source>
</evidence>
<gene>
    <name evidence="1" type="ORF">HGH92_27735</name>
</gene>
<dbReference type="InterPro" id="IPR038360">
    <property type="entry name" value="DUF4844_sf"/>
</dbReference>
<accession>A0A847RMA5</accession>
<dbReference type="EMBL" id="JABAIA010000003">
    <property type="protein sequence ID" value="NLR68129.1"/>
    <property type="molecule type" value="Genomic_DNA"/>
</dbReference>
<reference evidence="1 2" key="1">
    <citation type="submission" date="2020-04" db="EMBL/GenBank/DDBJ databases">
        <authorList>
            <person name="Yin C."/>
        </authorList>
    </citation>
    <scope>NUCLEOTIDE SEQUENCE [LARGE SCALE GENOMIC DNA]</scope>
    <source>
        <strain evidence="1 2">Ae27</strain>
    </source>
</reference>
<protein>
    <submittedName>
        <fullName evidence="1">DUF4844 domain-containing protein</fullName>
    </submittedName>
</protein>
<comment type="caution">
    <text evidence="1">The sequence shown here is derived from an EMBL/GenBank/DDBJ whole genome shotgun (WGS) entry which is preliminary data.</text>
</comment>
<name>A0A847RMA5_9BACT</name>
<dbReference type="AlphaFoldDB" id="A0A847RMA5"/>
<dbReference type="RefSeq" id="WP_168874064.1">
    <property type="nucleotide sequence ID" value="NZ_JABAIA010000003.1"/>
</dbReference>
<organism evidence="1 2">
    <name type="scientific">Chitinophaga varians</name>
    <dbReference type="NCBI Taxonomy" id="2202339"/>
    <lineage>
        <taxon>Bacteria</taxon>
        <taxon>Pseudomonadati</taxon>
        <taxon>Bacteroidota</taxon>
        <taxon>Chitinophagia</taxon>
        <taxon>Chitinophagales</taxon>
        <taxon>Chitinophagaceae</taxon>
        <taxon>Chitinophaga</taxon>
    </lineage>
</organism>
<dbReference type="Gene3D" id="1.20.1480.40">
    <property type="entry name" value="Uncharacterised protein PF16133, DUF4844"/>
    <property type="match status" value="1"/>
</dbReference>
<keyword evidence="2" id="KW-1185">Reference proteome</keyword>
<proteinExistence type="predicted"/>